<dbReference type="EMBL" id="BSKO01000001">
    <property type="protein sequence ID" value="GLO65096.1"/>
    <property type="molecule type" value="Genomic_DNA"/>
</dbReference>
<evidence type="ECO:0000313" key="1">
    <source>
        <dbReference type="EMBL" id="GLO65096.1"/>
    </source>
</evidence>
<name>A0ABQ5TH92_9BACI</name>
<accession>A0ABQ5TH92</accession>
<proteinExistence type="predicted"/>
<reference evidence="1 2" key="1">
    <citation type="submission" date="2023-02" db="EMBL/GenBank/DDBJ databases">
        <title>Oceanobacillus kimchii IFOP_LL358 isolated form Alexandrium catenella lab strain.</title>
        <authorList>
            <person name="Gajardo G."/>
            <person name="Ueki S."/>
            <person name="Maruyama F."/>
        </authorList>
    </citation>
    <scope>NUCLEOTIDE SEQUENCE [LARGE SCALE GENOMIC DNA]</scope>
    <source>
        <strain evidence="1 2">IFOP_LL358</strain>
    </source>
</reference>
<comment type="caution">
    <text evidence="1">The sequence shown here is derived from an EMBL/GenBank/DDBJ whole genome shotgun (WGS) entry which is preliminary data.</text>
</comment>
<keyword evidence="2" id="KW-1185">Reference proteome</keyword>
<protein>
    <submittedName>
        <fullName evidence="1">Uncharacterized protein</fullName>
    </submittedName>
</protein>
<gene>
    <name evidence="1" type="ORF">MACH08_08800</name>
</gene>
<evidence type="ECO:0000313" key="2">
    <source>
        <dbReference type="Proteomes" id="UP001275436"/>
    </source>
</evidence>
<organism evidence="1 2">
    <name type="scientific">Oceanobacillus kimchii</name>
    <dbReference type="NCBI Taxonomy" id="746691"/>
    <lineage>
        <taxon>Bacteria</taxon>
        <taxon>Bacillati</taxon>
        <taxon>Bacillota</taxon>
        <taxon>Bacilli</taxon>
        <taxon>Bacillales</taxon>
        <taxon>Bacillaceae</taxon>
        <taxon>Oceanobacillus</taxon>
    </lineage>
</organism>
<sequence length="45" mass="5302">MECLAKIIASVISILTTYNLWLTAQKKKLEIEKLKLENRRKRRGT</sequence>
<dbReference type="Proteomes" id="UP001275436">
    <property type="component" value="Unassembled WGS sequence"/>
</dbReference>